<dbReference type="Gene3D" id="1.20.1250.20">
    <property type="entry name" value="MFS general substrate transporter like domains"/>
    <property type="match status" value="2"/>
</dbReference>
<evidence type="ECO:0000313" key="13">
    <source>
        <dbReference type="EMBL" id="GFG48666.1"/>
    </source>
</evidence>
<keyword evidence="4" id="KW-1003">Cell membrane</keyword>
<reference evidence="13" key="3">
    <citation type="submission" date="2020-02" db="EMBL/GenBank/DDBJ databases">
        <authorList>
            <person name="Matsumoto Y."/>
            <person name="Motooka D."/>
            <person name="Nakamura S."/>
        </authorList>
    </citation>
    <scope>NUCLEOTIDE SEQUENCE</scope>
    <source>
        <strain evidence="13">JCM 6377</strain>
    </source>
</reference>
<dbReference type="InterPro" id="IPR036259">
    <property type="entry name" value="MFS_trans_sf"/>
</dbReference>
<feature type="transmembrane region" description="Helical" evidence="11">
    <location>
        <begin position="154"/>
        <end position="177"/>
    </location>
</feature>
<feature type="domain" description="Major facilitator superfamily (MFS) profile" evidence="12">
    <location>
        <begin position="16"/>
        <end position="427"/>
    </location>
</feature>
<feature type="transmembrane region" description="Helical" evidence="11">
    <location>
        <begin position="309"/>
        <end position="328"/>
    </location>
</feature>
<reference evidence="14 15" key="1">
    <citation type="submission" date="2017-10" db="EMBL/GenBank/DDBJ databases">
        <title>The new phylogeny of genus Mycobacterium.</title>
        <authorList>
            <person name="Tortoli E."/>
            <person name="Trovato A."/>
            <person name="Cirillo D.M."/>
        </authorList>
    </citation>
    <scope>NUCLEOTIDE SEQUENCE [LARGE SCALE GENOMIC DNA]</scope>
    <source>
        <strain evidence="14 15">CCUG37673</strain>
    </source>
</reference>
<evidence type="ECO:0000256" key="6">
    <source>
        <dbReference type="ARBA" id="ARBA00022847"/>
    </source>
</evidence>
<keyword evidence="6" id="KW-0769">Symport</keyword>
<dbReference type="PANTHER" id="PTHR43045:SF1">
    <property type="entry name" value="SHIKIMATE TRANSPORTER"/>
    <property type="match status" value="1"/>
</dbReference>
<comment type="caution">
    <text evidence="14">The sequence shown here is derived from an EMBL/GenBank/DDBJ whole genome shotgun (WGS) entry which is preliminary data.</text>
</comment>
<dbReference type="EMBL" id="BLKS01000001">
    <property type="protein sequence ID" value="GFG48666.1"/>
    <property type="molecule type" value="Genomic_DNA"/>
</dbReference>
<dbReference type="OrthoDB" id="8953821at2"/>
<dbReference type="PROSITE" id="PS00217">
    <property type="entry name" value="SUGAR_TRANSPORT_2"/>
    <property type="match status" value="1"/>
</dbReference>
<dbReference type="Pfam" id="PF07690">
    <property type="entry name" value="MFS_1"/>
    <property type="match status" value="1"/>
</dbReference>
<dbReference type="Proteomes" id="UP000465302">
    <property type="component" value="Unassembled WGS sequence"/>
</dbReference>
<keyword evidence="15" id="KW-1185">Reference proteome</keyword>
<reference evidence="13 16" key="2">
    <citation type="journal article" date="2019" name="Emerg. Microbes Infect.">
        <title>Comprehensive subspecies identification of 175 nontuberculous mycobacteria species based on 7547 genomic profiles.</title>
        <authorList>
            <person name="Matsumoto Y."/>
            <person name="Kinjo T."/>
            <person name="Motooka D."/>
            <person name="Nabeya D."/>
            <person name="Jung N."/>
            <person name="Uechi K."/>
            <person name="Horii T."/>
            <person name="Iida T."/>
            <person name="Fujita J."/>
            <person name="Nakamura S."/>
        </authorList>
    </citation>
    <scope>NUCLEOTIDE SEQUENCE [LARGE SCALE GENOMIC DNA]</scope>
    <source>
        <strain evidence="13 16">JCM 6377</strain>
    </source>
</reference>
<name>A0A2A7N632_MYCAG</name>
<dbReference type="PROSITE" id="PS50850">
    <property type="entry name" value="MFS"/>
    <property type="match status" value="1"/>
</dbReference>
<evidence type="ECO:0000313" key="14">
    <source>
        <dbReference type="EMBL" id="PEG39505.1"/>
    </source>
</evidence>
<evidence type="ECO:0000256" key="5">
    <source>
        <dbReference type="ARBA" id="ARBA00022692"/>
    </source>
</evidence>
<dbReference type="RefSeq" id="WP_097939910.1">
    <property type="nucleotide sequence ID" value="NZ_BLKS01000001.1"/>
</dbReference>
<feature type="transmembrane region" description="Helical" evidence="11">
    <location>
        <begin position="247"/>
        <end position="266"/>
    </location>
</feature>
<keyword evidence="7 11" id="KW-1133">Transmembrane helix</keyword>
<accession>A0A2A7N632</accession>
<dbReference type="AlphaFoldDB" id="A0A2A7N632"/>
<dbReference type="Proteomes" id="UP000220914">
    <property type="component" value="Unassembled WGS sequence"/>
</dbReference>
<evidence type="ECO:0000256" key="11">
    <source>
        <dbReference type="SAM" id="Phobius"/>
    </source>
</evidence>
<dbReference type="InterPro" id="IPR005829">
    <property type="entry name" value="Sugar_transporter_CS"/>
</dbReference>
<comment type="function">
    <text evidence="9">May be a proton symporter involved in the uptake of osmolytes such as proline and glycine betaine.</text>
</comment>
<feature type="transmembrane region" description="Helical" evidence="11">
    <location>
        <begin position="21"/>
        <end position="42"/>
    </location>
</feature>
<feature type="transmembrane region" description="Helical" evidence="11">
    <location>
        <begin position="116"/>
        <end position="142"/>
    </location>
</feature>
<protein>
    <recommendedName>
        <fullName evidence="10">Putative proline/betaine transporter</fullName>
    </recommendedName>
</protein>
<evidence type="ECO:0000313" key="16">
    <source>
        <dbReference type="Proteomes" id="UP000465302"/>
    </source>
</evidence>
<dbReference type="SUPFAM" id="SSF103473">
    <property type="entry name" value="MFS general substrate transporter"/>
    <property type="match status" value="1"/>
</dbReference>
<evidence type="ECO:0000313" key="15">
    <source>
        <dbReference type="Proteomes" id="UP000220914"/>
    </source>
</evidence>
<keyword evidence="8 11" id="KW-0472">Membrane</keyword>
<evidence type="ECO:0000256" key="2">
    <source>
        <dbReference type="ARBA" id="ARBA00008240"/>
    </source>
</evidence>
<keyword evidence="3" id="KW-0813">Transport</keyword>
<feature type="transmembrane region" description="Helical" evidence="11">
    <location>
        <begin position="189"/>
        <end position="212"/>
    </location>
</feature>
<evidence type="ECO:0000256" key="9">
    <source>
        <dbReference type="ARBA" id="ARBA00037295"/>
    </source>
</evidence>
<proteinExistence type="inferred from homology"/>
<evidence type="ECO:0000256" key="3">
    <source>
        <dbReference type="ARBA" id="ARBA00022448"/>
    </source>
</evidence>
<dbReference type="PANTHER" id="PTHR43045">
    <property type="entry name" value="SHIKIMATE TRANSPORTER"/>
    <property type="match status" value="1"/>
</dbReference>
<keyword evidence="5 11" id="KW-0812">Transmembrane</keyword>
<feature type="transmembrane region" description="Helical" evidence="11">
    <location>
        <begin position="90"/>
        <end position="110"/>
    </location>
</feature>
<dbReference type="InterPro" id="IPR011701">
    <property type="entry name" value="MFS"/>
</dbReference>
<sequence length="470" mass="50096">MQSSKSVDDRSPIKLVALSSYVGATIEWYDFFLYGTAAAVIFNQLFFPASDPSLGTILSLGSLGVGYLARPIGGMVIAHFGDRIGRKKMLVLTLMIMALATVAVGLLPTYEQVGPLASILLMVCRLLQGIGIGGEYGGAVLITVEFSPRRRRGFFGSFTQLGVASGLLLAAGVFSAVSSLTSDEAFMAWGWRVPFLASFVLLLVGLFIRMAISESPAFQRVRQEGAQERVPLVSLLRTQRRATILSIGHRLAEACMYNLYSVYILGYLADHLDVPRSIAITGVVISAVIMHPTTVGFGRLSDTIGRKAVYLTGTVASAVLIVPAFLLIETRSPALIWLALALGLGLGWAAMYAPLAAWWTELFTTNVRYSGVSMAYQLGGAIGGGFTPVIGAALLILADGRFWAIAVFAIAICLVSTLAGALAPETFRSDVQESIGEPSYSDRLLASARSLPVPPGADLRNDDEGSPRCL</sequence>
<evidence type="ECO:0000256" key="7">
    <source>
        <dbReference type="ARBA" id="ARBA00022989"/>
    </source>
</evidence>
<feature type="transmembrane region" description="Helical" evidence="11">
    <location>
        <begin position="402"/>
        <end position="423"/>
    </location>
</feature>
<evidence type="ECO:0000256" key="4">
    <source>
        <dbReference type="ARBA" id="ARBA00022475"/>
    </source>
</evidence>
<dbReference type="FunFam" id="1.20.1250.20:FF:000001">
    <property type="entry name" value="Dicarboxylate MFS transporter"/>
    <property type="match status" value="1"/>
</dbReference>
<evidence type="ECO:0000259" key="12">
    <source>
        <dbReference type="PROSITE" id="PS50850"/>
    </source>
</evidence>
<dbReference type="GO" id="GO:0005886">
    <property type="term" value="C:plasma membrane"/>
    <property type="evidence" value="ECO:0007669"/>
    <property type="project" value="UniProtKB-SubCell"/>
</dbReference>
<feature type="transmembrane region" description="Helical" evidence="11">
    <location>
        <begin position="278"/>
        <end position="297"/>
    </location>
</feature>
<comment type="subcellular location">
    <subcellularLocation>
        <location evidence="1">Cell membrane</location>
        <topology evidence="1">Multi-pass membrane protein</topology>
    </subcellularLocation>
</comment>
<feature type="transmembrane region" description="Helical" evidence="11">
    <location>
        <begin position="54"/>
        <end position="78"/>
    </location>
</feature>
<evidence type="ECO:0000256" key="1">
    <source>
        <dbReference type="ARBA" id="ARBA00004651"/>
    </source>
</evidence>
<dbReference type="GO" id="GO:0015293">
    <property type="term" value="F:symporter activity"/>
    <property type="evidence" value="ECO:0007669"/>
    <property type="project" value="UniProtKB-KW"/>
</dbReference>
<feature type="transmembrane region" description="Helical" evidence="11">
    <location>
        <begin position="334"/>
        <end position="353"/>
    </location>
</feature>
<comment type="similarity">
    <text evidence="2">Belongs to the major facilitator superfamily. Metabolite:H+ Symporter (MHS) family (TC 2.A.1.6) family.</text>
</comment>
<dbReference type="InterPro" id="IPR020846">
    <property type="entry name" value="MFS_dom"/>
</dbReference>
<gene>
    <name evidence="14" type="ORF">CQY20_09915</name>
    <name evidence="13" type="ORF">MAGR_01070</name>
</gene>
<dbReference type="CDD" id="cd17369">
    <property type="entry name" value="MFS_ShiA_like"/>
    <property type="match status" value="1"/>
</dbReference>
<dbReference type="Pfam" id="PF00083">
    <property type="entry name" value="Sugar_tr"/>
    <property type="match status" value="1"/>
</dbReference>
<evidence type="ECO:0000256" key="10">
    <source>
        <dbReference type="ARBA" id="ARBA00039918"/>
    </source>
</evidence>
<organism evidence="14 15">
    <name type="scientific">Mycolicibacterium agri</name>
    <name type="common">Mycobacterium agri</name>
    <dbReference type="NCBI Taxonomy" id="36811"/>
    <lineage>
        <taxon>Bacteria</taxon>
        <taxon>Bacillati</taxon>
        <taxon>Actinomycetota</taxon>
        <taxon>Actinomycetes</taxon>
        <taxon>Mycobacteriales</taxon>
        <taxon>Mycobacteriaceae</taxon>
        <taxon>Mycolicibacterium</taxon>
    </lineage>
</organism>
<feature type="transmembrane region" description="Helical" evidence="11">
    <location>
        <begin position="374"/>
        <end position="396"/>
    </location>
</feature>
<evidence type="ECO:0000256" key="8">
    <source>
        <dbReference type="ARBA" id="ARBA00023136"/>
    </source>
</evidence>
<dbReference type="InterPro" id="IPR005828">
    <property type="entry name" value="MFS_sugar_transport-like"/>
</dbReference>
<dbReference type="EMBL" id="PDCP01000014">
    <property type="protein sequence ID" value="PEG39505.1"/>
    <property type="molecule type" value="Genomic_DNA"/>
</dbReference>